<dbReference type="GO" id="GO:0031573">
    <property type="term" value="P:mitotic intra-S DNA damage checkpoint signaling"/>
    <property type="evidence" value="ECO:0007669"/>
    <property type="project" value="TreeGrafter"/>
</dbReference>
<protein>
    <recommendedName>
        <fullName evidence="6">Checkpoint protein</fullName>
    </recommendedName>
</protein>
<keyword evidence="5" id="KW-1185">Reference proteome</keyword>
<keyword evidence="3" id="KW-0539">Nucleus</keyword>
<dbReference type="OrthoDB" id="10063861at2759"/>
<evidence type="ECO:0000256" key="2">
    <source>
        <dbReference type="ARBA" id="ARBA00005563"/>
    </source>
</evidence>
<comment type="caution">
    <text evidence="4">The sequence shown here is derived from an EMBL/GenBank/DDBJ whole genome shotgun (WGS) entry which is preliminary data.</text>
</comment>
<evidence type="ECO:0000313" key="5">
    <source>
        <dbReference type="Proteomes" id="UP000678393"/>
    </source>
</evidence>
<evidence type="ECO:0000256" key="3">
    <source>
        <dbReference type="ARBA" id="ARBA00023242"/>
    </source>
</evidence>
<dbReference type="PANTHER" id="PTHR12900:SF0">
    <property type="entry name" value="CHECKPOINT PROTEIN"/>
    <property type="match status" value="1"/>
</dbReference>
<dbReference type="GO" id="GO:0000724">
    <property type="term" value="P:double-strand break repair via homologous recombination"/>
    <property type="evidence" value="ECO:0007669"/>
    <property type="project" value="TreeGrafter"/>
</dbReference>
<feature type="non-terminal residue" evidence="4">
    <location>
        <position position="213"/>
    </location>
</feature>
<dbReference type="EMBL" id="CAJHNH020000324">
    <property type="protein sequence ID" value="CAG5116939.1"/>
    <property type="molecule type" value="Genomic_DNA"/>
</dbReference>
<evidence type="ECO:0008006" key="6">
    <source>
        <dbReference type="Google" id="ProtNLM"/>
    </source>
</evidence>
<evidence type="ECO:0000256" key="1">
    <source>
        <dbReference type="ARBA" id="ARBA00004123"/>
    </source>
</evidence>
<dbReference type="PANTHER" id="PTHR12900">
    <property type="entry name" value="MITOTIC AND DNA DAMAGE CHECKPOINT PROTEIN HUS1"/>
    <property type="match status" value="1"/>
</dbReference>
<comment type="similarity">
    <text evidence="2">Belongs to the HUS1 family.</text>
</comment>
<dbReference type="InterPro" id="IPR016580">
    <property type="entry name" value="HUS1"/>
</dbReference>
<name>A0A8S3YIW6_9EUPU</name>
<dbReference type="GO" id="GO:0005730">
    <property type="term" value="C:nucleolus"/>
    <property type="evidence" value="ECO:0007669"/>
    <property type="project" value="InterPro"/>
</dbReference>
<dbReference type="GO" id="GO:0044778">
    <property type="term" value="P:meiotic DNA integrity checkpoint signaling"/>
    <property type="evidence" value="ECO:0007669"/>
    <property type="project" value="TreeGrafter"/>
</dbReference>
<dbReference type="AlphaFoldDB" id="A0A8S3YIW6"/>
<dbReference type="PIRSF" id="PIRSF011312">
    <property type="entry name" value="Cell_cycle_HUS1"/>
    <property type="match status" value="1"/>
</dbReference>
<dbReference type="GO" id="GO:0033314">
    <property type="term" value="P:mitotic DNA replication checkpoint signaling"/>
    <property type="evidence" value="ECO:0007669"/>
    <property type="project" value="TreeGrafter"/>
</dbReference>
<dbReference type="GO" id="GO:0030896">
    <property type="term" value="C:checkpoint clamp complex"/>
    <property type="evidence" value="ECO:0007669"/>
    <property type="project" value="InterPro"/>
</dbReference>
<comment type="subcellular location">
    <subcellularLocation>
        <location evidence="1">Nucleus</location>
    </subcellularLocation>
</comment>
<organism evidence="4 5">
    <name type="scientific">Candidula unifasciata</name>
    <dbReference type="NCBI Taxonomy" id="100452"/>
    <lineage>
        <taxon>Eukaryota</taxon>
        <taxon>Metazoa</taxon>
        <taxon>Spiralia</taxon>
        <taxon>Lophotrochozoa</taxon>
        <taxon>Mollusca</taxon>
        <taxon>Gastropoda</taxon>
        <taxon>Heterobranchia</taxon>
        <taxon>Euthyneura</taxon>
        <taxon>Panpulmonata</taxon>
        <taxon>Eupulmonata</taxon>
        <taxon>Stylommatophora</taxon>
        <taxon>Helicina</taxon>
        <taxon>Helicoidea</taxon>
        <taxon>Geomitridae</taxon>
        <taxon>Candidula</taxon>
    </lineage>
</organism>
<evidence type="ECO:0000313" key="4">
    <source>
        <dbReference type="EMBL" id="CAG5116939.1"/>
    </source>
</evidence>
<proteinExistence type="inferred from homology"/>
<dbReference type="Pfam" id="PF04005">
    <property type="entry name" value="Hus1"/>
    <property type="match status" value="1"/>
</dbReference>
<dbReference type="GO" id="GO:0035861">
    <property type="term" value="C:site of double-strand break"/>
    <property type="evidence" value="ECO:0007669"/>
    <property type="project" value="TreeGrafter"/>
</dbReference>
<accession>A0A8S3YIW6</accession>
<sequence>MKFRGKLVHIGCIQHFTNIVGTISKLIKTCIMRITMDKVFFILSERIGDGGAQIWCELSQSHFFDEYAMEGVSKEDNEIYLEVHPDLLLRSLKTAHSAKWVKVKLTKKHVPCLTVEIDLPGNSIHQRLVVHDVPVTVVARKLWPDYTEPEMPKFDVSIELPQLKLLKNVVDKMKNLSNYMTLSANANGDMKLSVETDMVAISTHFQHLPNPTW</sequence>
<dbReference type="Proteomes" id="UP000678393">
    <property type="component" value="Unassembled WGS sequence"/>
</dbReference>
<dbReference type="Gene3D" id="3.70.10.10">
    <property type="match status" value="1"/>
</dbReference>
<dbReference type="InterPro" id="IPR007150">
    <property type="entry name" value="HUS1/Mec3"/>
</dbReference>
<dbReference type="GO" id="GO:0000723">
    <property type="term" value="P:telomere maintenance"/>
    <property type="evidence" value="ECO:0007669"/>
    <property type="project" value="TreeGrafter"/>
</dbReference>
<dbReference type="InterPro" id="IPR046938">
    <property type="entry name" value="DNA_clamp_sf"/>
</dbReference>
<dbReference type="GO" id="GO:0006289">
    <property type="term" value="P:nucleotide-excision repair"/>
    <property type="evidence" value="ECO:0007669"/>
    <property type="project" value="TreeGrafter"/>
</dbReference>
<dbReference type="SUPFAM" id="SSF55979">
    <property type="entry name" value="DNA clamp"/>
    <property type="match status" value="1"/>
</dbReference>
<gene>
    <name evidence="4" type="ORF">CUNI_LOCUS2497</name>
</gene>
<reference evidence="4" key="1">
    <citation type="submission" date="2021-04" db="EMBL/GenBank/DDBJ databases">
        <authorList>
            <consortium name="Molecular Ecology Group"/>
        </authorList>
    </citation>
    <scope>NUCLEOTIDE SEQUENCE</scope>
</reference>